<reference evidence="1 2" key="1">
    <citation type="submission" date="2017-04" db="EMBL/GenBank/DDBJ databases">
        <title>Novel microbial lineages endemic to geothermal iron-oxide mats fill important gaps in the evolutionary history of Archaea.</title>
        <authorList>
            <person name="Jay Z.J."/>
            <person name="Beam J.P."/>
            <person name="Dlakic M."/>
            <person name="Rusch D.B."/>
            <person name="Kozubal M.A."/>
            <person name="Inskeep W.P."/>
        </authorList>
    </citation>
    <scope>NUCLEOTIDE SEQUENCE [LARGE SCALE GENOMIC DNA]</scope>
    <source>
        <strain evidence="1">ECH_B_SAG-M15</strain>
    </source>
</reference>
<dbReference type="EMBL" id="NEXJ01000068">
    <property type="protein sequence ID" value="PSN90821.1"/>
    <property type="molecule type" value="Genomic_DNA"/>
</dbReference>
<name>A0A2R6AWP3_9ARCH</name>
<dbReference type="Proteomes" id="UP000240490">
    <property type="component" value="Unassembled WGS sequence"/>
</dbReference>
<gene>
    <name evidence="1" type="ORF">B9Q08_03935</name>
</gene>
<organism evidence="1 2">
    <name type="scientific">Candidatus Marsarchaeota G2 archaeon ECH_B_SAG-M15</name>
    <dbReference type="NCBI Taxonomy" id="1978162"/>
    <lineage>
        <taxon>Archaea</taxon>
        <taxon>Candidatus Marsarchaeota</taxon>
        <taxon>Candidatus Marsarchaeota group 2</taxon>
    </lineage>
</organism>
<proteinExistence type="predicted"/>
<sequence>MHKHYALPCPFYKMDMCSAVKDLRLAKLYTSRQRCMYEFKSCSIFAANSDRAPSEEVVDHKMESYTSQEQPSLNIEVDCEFFGDGECRVMHRKLMQFEIQRCAQYSHTCPLRERALRTRVR</sequence>
<evidence type="ECO:0000313" key="1">
    <source>
        <dbReference type="EMBL" id="PSN90821.1"/>
    </source>
</evidence>
<protein>
    <submittedName>
        <fullName evidence="1">Uncharacterized protein</fullName>
    </submittedName>
</protein>
<dbReference type="AlphaFoldDB" id="A0A2R6AWP3"/>
<accession>A0A2R6AWP3</accession>
<comment type="caution">
    <text evidence="1">The sequence shown here is derived from an EMBL/GenBank/DDBJ whole genome shotgun (WGS) entry which is preliminary data.</text>
</comment>
<evidence type="ECO:0000313" key="2">
    <source>
        <dbReference type="Proteomes" id="UP000240490"/>
    </source>
</evidence>